<evidence type="ECO:0008006" key="3">
    <source>
        <dbReference type="Google" id="ProtNLM"/>
    </source>
</evidence>
<keyword evidence="1" id="KW-1133">Transmembrane helix</keyword>
<dbReference type="Gene3D" id="3.50.30.30">
    <property type="match status" value="1"/>
</dbReference>
<keyword evidence="1" id="KW-0812">Transmembrane</keyword>
<proteinExistence type="predicted"/>
<organism evidence="2">
    <name type="scientific">Timema douglasi</name>
    <name type="common">Walking stick</name>
    <dbReference type="NCBI Taxonomy" id="61478"/>
    <lineage>
        <taxon>Eukaryota</taxon>
        <taxon>Metazoa</taxon>
        <taxon>Ecdysozoa</taxon>
        <taxon>Arthropoda</taxon>
        <taxon>Hexapoda</taxon>
        <taxon>Insecta</taxon>
        <taxon>Pterygota</taxon>
        <taxon>Neoptera</taxon>
        <taxon>Polyneoptera</taxon>
        <taxon>Phasmatodea</taxon>
        <taxon>Timematodea</taxon>
        <taxon>Timematoidea</taxon>
        <taxon>Timematidae</taxon>
        <taxon>Timema</taxon>
    </lineage>
</organism>
<dbReference type="PANTHER" id="PTHR10404:SF77">
    <property type="entry name" value="GLUTAMATE CARBOXYPEPTIDASE 2 HOMOLOG"/>
    <property type="match status" value="1"/>
</dbReference>
<protein>
    <recommendedName>
        <fullName evidence="3">Peptidase M28 domain-containing protein</fullName>
    </recommendedName>
</protein>
<dbReference type="Gene3D" id="3.40.630.10">
    <property type="entry name" value="Zn peptidases"/>
    <property type="match status" value="1"/>
</dbReference>
<evidence type="ECO:0000256" key="1">
    <source>
        <dbReference type="SAM" id="Phobius"/>
    </source>
</evidence>
<gene>
    <name evidence="2" type="ORF">TDIB3V08_LOCUS5502</name>
</gene>
<feature type="transmembrane region" description="Helical" evidence="1">
    <location>
        <begin position="53"/>
        <end position="79"/>
    </location>
</feature>
<dbReference type="InterPro" id="IPR046450">
    <property type="entry name" value="PA_dom_sf"/>
</dbReference>
<dbReference type="AlphaFoldDB" id="A0A7R8VLR6"/>
<dbReference type="InterPro" id="IPR039373">
    <property type="entry name" value="Peptidase_M28B"/>
</dbReference>
<dbReference type="PANTHER" id="PTHR10404">
    <property type="entry name" value="N-ACETYLATED-ALPHA-LINKED ACIDIC DIPEPTIDASE"/>
    <property type="match status" value="1"/>
</dbReference>
<dbReference type="SUPFAM" id="SSF53187">
    <property type="entry name" value="Zn-dependent exopeptidases"/>
    <property type="match status" value="1"/>
</dbReference>
<sequence>MSAAVPLMTLHNSNRGSSESLNSDQMSDEEDNPLESVLARMKHRSLSYRSQEFWSGLTFAGVMGFVAGFVVSYVVFISFDKNSAKLQQSVIRDADPGIASSILQSISSENIIKYVSAPCMYFNDVSLKMMNGMLSMERAQGFQPSLFVTKRICLSSLFSVGFLALLGGVLLGRYSFQREFKLQSLVSADKGDENFPELTHDAVPFVIEEIRASDLQQYITSLSVEPSDDLSSDLKQARILWQHFKDQGLDIVSHIHESSILLTFASRDSPSGISIVDESGATKFNLSGLLSSAPPKVEGQSVHHIVQASVAYVNFGRDTDFDYLEGQQHILIANNILLARLGKVPPIILVDRALSRGALGVLLFADPEAALVTAERQLVTPAQLGLMQALHGDPSTLDKQAVVHGESNAKLECVPVEVISPESAEQIVRHMLANDDTPVGLFGKSNSIFNRATGFLNINHKIKLEVNFINVVRVFHSVMAGIRGSREPDRHILLVTSRESLLNNELGPTGGTAAMMELAKVFGVLLNTKGWRPHRSIVFCNLGLAFMEGHYISPPFMDSWGDLLESNVVSYLSVDNPVADNRSLEVEVSPLLSKVVQDSSALVPNPRLLEVMGNSQKTGHSGLTLDTTWVSAGFVRINSAASNSNLDIDSDPGLRSHKAMTQLWGILTWKMADSLLLPFSPTSYADFLNSTLTAIKTKYKHVISENKLVLSELNSAIKNLSIAVSLFQKKMDTVDKSDAIEPLMTTPGDAIGFGILQDLLSELSTSLGSPTFVEDIQTYISMLVHCVKSATRVFQGPLQSNFD</sequence>
<dbReference type="GO" id="GO:0004180">
    <property type="term" value="F:carboxypeptidase activity"/>
    <property type="evidence" value="ECO:0007669"/>
    <property type="project" value="TreeGrafter"/>
</dbReference>
<keyword evidence="1" id="KW-0472">Membrane</keyword>
<dbReference type="EMBL" id="OA566662">
    <property type="protein sequence ID" value="CAD7199247.1"/>
    <property type="molecule type" value="Genomic_DNA"/>
</dbReference>
<feature type="transmembrane region" description="Helical" evidence="1">
    <location>
        <begin position="152"/>
        <end position="176"/>
    </location>
</feature>
<accession>A0A7R8VLR6</accession>
<dbReference type="SUPFAM" id="SSF52025">
    <property type="entry name" value="PA domain"/>
    <property type="match status" value="1"/>
</dbReference>
<name>A0A7R8VLR6_TIMDO</name>
<evidence type="ECO:0000313" key="2">
    <source>
        <dbReference type="EMBL" id="CAD7199247.1"/>
    </source>
</evidence>
<reference evidence="2" key="1">
    <citation type="submission" date="2020-11" db="EMBL/GenBank/DDBJ databases">
        <authorList>
            <person name="Tran Van P."/>
        </authorList>
    </citation>
    <scope>NUCLEOTIDE SEQUENCE</scope>
</reference>